<accession>A0A1B8QS85</accession>
<evidence type="ECO:0000313" key="2">
    <source>
        <dbReference type="EMBL" id="OBX87214.1"/>
    </source>
</evidence>
<gene>
    <name evidence="2" type="ORF">A7456_08755</name>
    <name evidence="3" type="ORF">I6G26_08830</name>
</gene>
<dbReference type="Gene3D" id="3.30.420.610">
    <property type="entry name" value="LOTUS domain-like"/>
    <property type="match status" value="2"/>
</dbReference>
<evidence type="ECO:0000259" key="1">
    <source>
        <dbReference type="PROSITE" id="PS51644"/>
    </source>
</evidence>
<dbReference type="EMBL" id="LXTW01000003">
    <property type="protein sequence ID" value="OBX87214.1"/>
    <property type="molecule type" value="Genomic_DNA"/>
</dbReference>
<dbReference type="InterPro" id="IPR025605">
    <property type="entry name" value="OST-HTH/LOTUS_dom"/>
</dbReference>
<dbReference type="RefSeq" id="WP_067007210.1">
    <property type="nucleotide sequence ID" value="NZ_CP065728.1"/>
</dbReference>
<dbReference type="CDD" id="cd10146">
    <property type="entry name" value="LabA_like_C"/>
    <property type="match status" value="2"/>
</dbReference>
<dbReference type="Pfam" id="PF01936">
    <property type="entry name" value="NYN"/>
    <property type="match status" value="1"/>
</dbReference>
<organism evidence="2 4">
    <name type="scientific">Moraxella nonliquefaciens</name>
    <dbReference type="NCBI Taxonomy" id="478"/>
    <lineage>
        <taxon>Bacteria</taxon>
        <taxon>Pseudomonadati</taxon>
        <taxon>Pseudomonadota</taxon>
        <taxon>Gammaproteobacteria</taxon>
        <taxon>Moraxellales</taxon>
        <taxon>Moraxellaceae</taxon>
        <taxon>Moraxella</taxon>
    </lineage>
</organism>
<sequence>MLHDIAVLIDADNVSHQRIDWIFEQINHLGQITTKRIYGDFTKPNLSSWENAILKYAIEKKRQSSYSTGKNSSDLALAIDAIDLWHAGKYDGFCIISSDSDFIGLALRLRQGNVQVFGFGEHKAIKEFRQVCSKFFELPCTPSVHVSPKNPNTTIPTAKIPASQLKCNTKLLNALKDAINNSKMDNDGWVNYAVFSSYFQKKYPTIKSDDYGYDKFYELIDVIDIFEIKKENSTIYIRIRPTINSTNSINTQWSGEKLDKELTLINAIKESIAKNQENGWANFGTVIQYLNNHYSKLEPNTYGFKKWGLLIKKISLFETKQVNKTTLNVREKPNNSELSKAKTDNSDKINNQQLLSDILAAINENNSKDDAWIHIGYLGTQLKNKGYNPKDFGCKTFRQLLLNTDGVIHQKINHGDYFSLSDKSQIKPITHNNLNSSDDDNLTDTKLYQLLLKNKDKIKELLLRYANLNTLDFWRLLSKNLPDEFMDDVSQNHDCFVLFVRCELHELDLMAQENGFLFCASGANTH</sequence>
<reference evidence="2 4" key="1">
    <citation type="submission" date="2016-05" db="EMBL/GenBank/DDBJ databases">
        <title>Draft genome sequence of Moraxella nonliquefaciens CCUG 348T.</title>
        <authorList>
            <person name="Salva-Serra F."/>
            <person name="Engstrom-Jakobsson H."/>
            <person name="Thorell K."/>
            <person name="Gonzales-Siles L."/>
            <person name="Karlsson R."/>
            <person name="Boulund F."/>
            <person name="Engstrand L."/>
            <person name="Kristiansson E."/>
            <person name="Moore E."/>
        </authorList>
    </citation>
    <scope>NUCLEOTIDE SEQUENCE [LARGE SCALE GENOMIC DNA]</scope>
    <source>
        <strain evidence="2 4">CCUG 348</strain>
    </source>
</reference>
<reference evidence="3 5" key="2">
    <citation type="submission" date="2020-12" db="EMBL/GenBank/DDBJ databases">
        <title>FDA dAtabase for Regulatory Grade micrObial Sequences (FDA-ARGOS): Supporting development and validation of Infectious Disease Dx tests.</title>
        <authorList>
            <person name="Sproer C."/>
            <person name="Gronow S."/>
            <person name="Severitt S."/>
            <person name="Schroder I."/>
            <person name="Tallon L."/>
            <person name="Sadzewicz L."/>
            <person name="Zhao X."/>
            <person name="Boylan J."/>
            <person name="Ott S."/>
            <person name="Bowen H."/>
            <person name="Vavikolanu K."/>
            <person name="Mehta A."/>
            <person name="Aluvathingal J."/>
            <person name="Nadendla S."/>
            <person name="Lowell S."/>
            <person name="Myers T."/>
            <person name="Yan Y."/>
            <person name="Sichtig H."/>
        </authorList>
    </citation>
    <scope>NUCLEOTIDE SEQUENCE [LARGE SCALE GENOMIC DNA]</scope>
    <source>
        <strain evidence="3 5">FDAARGOS_869</strain>
    </source>
</reference>
<dbReference type="Proteomes" id="UP000594834">
    <property type="component" value="Chromosome"/>
</dbReference>
<keyword evidence="5" id="KW-1185">Reference proteome</keyword>
<dbReference type="PANTHER" id="PTHR35811">
    <property type="entry name" value="SLR1870 PROTEIN"/>
    <property type="match status" value="1"/>
</dbReference>
<dbReference type="STRING" id="478.A7456_08755"/>
<dbReference type="PROSITE" id="PS51644">
    <property type="entry name" value="HTH_OST"/>
    <property type="match status" value="2"/>
</dbReference>
<dbReference type="GO" id="GO:0004540">
    <property type="term" value="F:RNA nuclease activity"/>
    <property type="evidence" value="ECO:0007669"/>
    <property type="project" value="InterPro"/>
</dbReference>
<evidence type="ECO:0000313" key="5">
    <source>
        <dbReference type="Proteomes" id="UP000594834"/>
    </source>
</evidence>
<name>A0A1B8QS85_MORNO</name>
<feature type="domain" description="HTH OST-type" evidence="1">
    <location>
        <begin position="260"/>
        <end position="333"/>
    </location>
</feature>
<evidence type="ECO:0000313" key="3">
    <source>
        <dbReference type="EMBL" id="QPT44158.1"/>
    </source>
</evidence>
<dbReference type="InterPro" id="IPR041966">
    <property type="entry name" value="LOTUS-like"/>
</dbReference>
<protein>
    <submittedName>
        <fullName evidence="3">NYN domain-containing protein</fullName>
    </submittedName>
</protein>
<dbReference type="InterPro" id="IPR021139">
    <property type="entry name" value="NYN"/>
</dbReference>
<evidence type="ECO:0000313" key="4">
    <source>
        <dbReference type="Proteomes" id="UP000092575"/>
    </source>
</evidence>
<dbReference type="Gene3D" id="3.40.50.1010">
    <property type="entry name" value="5'-nuclease"/>
    <property type="match status" value="1"/>
</dbReference>
<dbReference type="Proteomes" id="UP000092575">
    <property type="component" value="Unassembled WGS sequence"/>
</dbReference>
<dbReference type="Pfam" id="PF12872">
    <property type="entry name" value="OST-HTH"/>
    <property type="match status" value="3"/>
</dbReference>
<feature type="domain" description="HTH OST-type" evidence="1">
    <location>
        <begin position="167"/>
        <end position="241"/>
    </location>
</feature>
<dbReference type="CDD" id="cd11297">
    <property type="entry name" value="PIN_LabA-like_N_1"/>
    <property type="match status" value="1"/>
</dbReference>
<dbReference type="AlphaFoldDB" id="A0A1B8QS85"/>
<dbReference type="EMBL" id="CP065728">
    <property type="protein sequence ID" value="QPT44158.1"/>
    <property type="molecule type" value="Genomic_DNA"/>
</dbReference>
<dbReference type="PANTHER" id="PTHR35811:SF1">
    <property type="entry name" value="HTH OST-TYPE DOMAIN-CONTAINING PROTEIN"/>
    <property type="match status" value="1"/>
</dbReference>
<proteinExistence type="predicted"/>